<dbReference type="GO" id="GO:0000287">
    <property type="term" value="F:magnesium ion binding"/>
    <property type="evidence" value="ECO:0007669"/>
    <property type="project" value="UniProtKB-UniRule"/>
</dbReference>
<dbReference type="EMBL" id="QNRQ01000002">
    <property type="protein sequence ID" value="RBP41863.1"/>
    <property type="molecule type" value="Genomic_DNA"/>
</dbReference>
<evidence type="ECO:0000313" key="14">
    <source>
        <dbReference type="Proteomes" id="UP000253628"/>
    </source>
</evidence>
<keyword evidence="11" id="KW-0963">Cytoplasm</keyword>
<feature type="binding site" evidence="11">
    <location>
        <position position="63"/>
    </location>
    <ligand>
        <name>substrate</name>
    </ligand>
</feature>
<evidence type="ECO:0000256" key="10">
    <source>
        <dbReference type="ARBA" id="ARBA00048567"/>
    </source>
</evidence>
<evidence type="ECO:0000256" key="6">
    <source>
        <dbReference type="ARBA" id="ARBA00022741"/>
    </source>
</evidence>
<evidence type="ECO:0000256" key="9">
    <source>
        <dbReference type="ARBA" id="ARBA00023141"/>
    </source>
</evidence>
<name>A0A366HGT2_9BURK</name>
<comment type="catalytic activity">
    <reaction evidence="10 11">
        <text>shikimate + ATP = 3-phosphoshikimate + ADP + H(+)</text>
        <dbReference type="Rhea" id="RHEA:13121"/>
        <dbReference type="ChEBI" id="CHEBI:15378"/>
        <dbReference type="ChEBI" id="CHEBI:30616"/>
        <dbReference type="ChEBI" id="CHEBI:36208"/>
        <dbReference type="ChEBI" id="CHEBI:145989"/>
        <dbReference type="ChEBI" id="CHEBI:456216"/>
        <dbReference type="EC" id="2.7.1.71"/>
    </reaction>
</comment>
<accession>A0A366HGT2</accession>
<dbReference type="GO" id="GO:0009073">
    <property type="term" value="P:aromatic amino acid family biosynthetic process"/>
    <property type="evidence" value="ECO:0007669"/>
    <property type="project" value="UniProtKB-KW"/>
</dbReference>
<protein>
    <recommendedName>
        <fullName evidence="3 11">Shikimate kinase</fullName>
        <shortName evidence="11">SK</shortName>
        <ecNumber evidence="3 11">2.7.1.71</ecNumber>
    </recommendedName>
</protein>
<dbReference type="PANTHER" id="PTHR21087">
    <property type="entry name" value="SHIKIMATE KINASE"/>
    <property type="match status" value="1"/>
</dbReference>
<dbReference type="InterPro" id="IPR023000">
    <property type="entry name" value="Shikimate_kinase_CS"/>
</dbReference>
<dbReference type="SUPFAM" id="SSF52540">
    <property type="entry name" value="P-loop containing nucleoside triphosphate hydrolases"/>
    <property type="match status" value="1"/>
</dbReference>
<comment type="subcellular location">
    <subcellularLocation>
        <location evidence="11">Cytoplasm</location>
    </subcellularLocation>
</comment>
<feature type="region of interest" description="Disordered" evidence="12">
    <location>
        <begin position="1"/>
        <end position="24"/>
    </location>
</feature>
<dbReference type="PROSITE" id="PS01128">
    <property type="entry name" value="SHIKIMATE_KINASE"/>
    <property type="match status" value="1"/>
</dbReference>
<keyword evidence="11" id="KW-0460">Magnesium</keyword>
<dbReference type="GO" id="GO:0008652">
    <property type="term" value="P:amino acid biosynthetic process"/>
    <property type="evidence" value="ECO:0007669"/>
    <property type="project" value="UniProtKB-KW"/>
</dbReference>
<evidence type="ECO:0000313" key="13">
    <source>
        <dbReference type="EMBL" id="RBP41863.1"/>
    </source>
</evidence>
<dbReference type="CDD" id="cd00464">
    <property type="entry name" value="SK"/>
    <property type="match status" value="1"/>
</dbReference>
<proteinExistence type="inferred from homology"/>
<dbReference type="InterPro" id="IPR031322">
    <property type="entry name" value="Shikimate/glucono_kinase"/>
</dbReference>
<evidence type="ECO:0000256" key="2">
    <source>
        <dbReference type="ARBA" id="ARBA00006997"/>
    </source>
</evidence>
<dbReference type="GO" id="GO:0005829">
    <property type="term" value="C:cytosol"/>
    <property type="evidence" value="ECO:0007669"/>
    <property type="project" value="TreeGrafter"/>
</dbReference>
<keyword evidence="9 11" id="KW-0057">Aromatic amino acid biosynthesis</keyword>
<dbReference type="PRINTS" id="PR01100">
    <property type="entry name" value="SHIKIMTKNASE"/>
</dbReference>
<dbReference type="GO" id="GO:0004765">
    <property type="term" value="F:shikimate kinase activity"/>
    <property type="evidence" value="ECO:0007669"/>
    <property type="project" value="UniProtKB-UniRule"/>
</dbReference>
<keyword evidence="6 11" id="KW-0547">Nucleotide-binding</keyword>
<keyword evidence="11" id="KW-0479">Metal-binding</keyword>
<organism evidence="13 14">
    <name type="scientific">Eoetvoesiella caeni</name>
    <dbReference type="NCBI Taxonomy" id="645616"/>
    <lineage>
        <taxon>Bacteria</taxon>
        <taxon>Pseudomonadati</taxon>
        <taxon>Pseudomonadota</taxon>
        <taxon>Betaproteobacteria</taxon>
        <taxon>Burkholderiales</taxon>
        <taxon>Alcaligenaceae</taxon>
        <taxon>Eoetvoesiella</taxon>
    </lineage>
</organism>
<dbReference type="HAMAP" id="MF_00109">
    <property type="entry name" value="Shikimate_kinase"/>
    <property type="match status" value="1"/>
</dbReference>
<keyword evidence="7 11" id="KW-0418">Kinase</keyword>
<comment type="caution">
    <text evidence="13">The sequence shown here is derived from an EMBL/GenBank/DDBJ whole genome shotgun (WGS) entry which is preliminary data.</text>
</comment>
<dbReference type="RefSeq" id="WP_170139833.1">
    <property type="nucleotide sequence ID" value="NZ_JACCEU010000002.1"/>
</dbReference>
<keyword evidence="4 11" id="KW-0028">Amino-acid biosynthesis</keyword>
<dbReference type="EC" id="2.7.1.71" evidence="3 11"/>
<evidence type="ECO:0000256" key="7">
    <source>
        <dbReference type="ARBA" id="ARBA00022777"/>
    </source>
</evidence>
<comment type="cofactor">
    <cofactor evidence="11">
        <name>Mg(2+)</name>
        <dbReference type="ChEBI" id="CHEBI:18420"/>
    </cofactor>
    <text evidence="11">Binds 1 Mg(2+) ion per subunit.</text>
</comment>
<evidence type="ECO:0000256" key="8">
    <source>
        <dbReference type="ARBA" id="ARBA00022840"/>
    </source>
</evidence>
<comment type="pathway">
    <text evidence="1 11">Metabolic intermediate biosynthesis; chorismate biosynthesis; chorismate from D-erythrose 4-phosphate and phosphoenolpyruvate: step 5/7.</text>
</comment>
<comment type="function">
    <text evidence="11">Catalyzes the specific phosphorylation of the 3-hydroxyl group of shikimic acid using ATP as a cosubstrate.</text>
</comment>
<evidence type="ECO:0000256" key="11">
    <source>
        <dbReference type="HAMAP-Rule" id="MF_00109"/>
    </source>
</evidence>
<dbReference type="Pfam" id="PF01202">
    <property type="entry name" value="SKI"/>
    <property type="match status" value="1"/>
</dbReference>
<evidence type="ECO:0000256" key="4">
    <source>
        <dbReference type="ARBA" id="ARBA00022605"/>
    </source>
</evidence>
<keyword evidence="8 11" id="KW-0067">ATP-binding</keyword>
<dbReference type="Gene3D" id="3.40.50.300">
    <property type="entry name" value="P-loop containing nucleotide triphosphate hydrolases"/>
    <property type="match status" value="1"/>
</dbReference>
<dbReference type="GO" id="GO:0005524">
    <property type="term" value="F:ATP binding"/>
    <property type="evidence" value="ECO:0007669"/>
    <property type="project" value="UniProtKB-UniRule"/>
</dbReference>
<comment type="subunit">
    <text evidence="11">Monomer.</text>
</comment>
<feature type="binding site" evidence="11">
    <location>
        <position position="166"/>
    </location>
    <ligand>
        <name>substrate</name>
    </ligand>
</feature>
<comment type="similarity">
    <text evidence="2 11">Belongs to the shikimate kinase family.</text>
</comment>
<evidence type="ECO:0000256" key="5">
    <source>
        <dbReference type="ARBA" id="ARBA00022679"/>
    </source>
</evidence>
<feature type="binding site" evidence="11">
    <location>
        <begin position="41"/>
        <end position="46"/>
    </location>
    <ligand>
        <name>ATP</name>
        <dbReference type="ChEBI" id="CHEBI:30616"/>
    </ligand>
</feature>
<feature type="binding site" evidence="11">
    <location>
        <position position="147"/>
    </location>
    <ligand>
        <name>ATP</name>
        <dbReference type="ChEBI" id="CHEBI:30616"/>
    </ligand>
</feature>
<dbReference type="PANTHER" id="PTHR21087:SF16">
    <property type="entry name" value="SHIKIMATE KINASE 1, CHLOROPLASTIC"/>
    <property type="match status" value="1"/>
</dbReference>
<sequence length="203" mass="22279">MNGSLRFDAVPAQSSDPSGADAPAATPLPYDNPIFLVGMMGAGKTTIGRHLARSLGREFVDLDLALQDRCGVRVATIFEIEGEAGFRRRETSLLDEYSRCPGIVLATGGGAVLAPENRRYLKERGVVVYLRASGDELYKRVARDRNRPLLQTEDPRGRLLDLLRQREPLYDEVAGLVFDTGSMPVSQAVRALISLLQNYEISS</sequence>
<feature type="binding site" evidence="11">
    <location>
        <position position="87"/>
    </location>
    <ligand>
        <name>substrate</name>
    </ligand>
</feature>
<feature type="compositionally biased region" description="Low complexity" evidence="12">
    <location>
        <begin position="11"/>
        <end position="24"/>
    </location>
</feature>
<gene>
    <name evidence="11" type="primary">aroK</name>
    <name evidence="13" type="ORF">DFR37_102242</name>
</gene>
<reference evidence="13 14" key="1">
    <citation type="submission" date="2018-06" db="EMBL/GenBank/DDBJ databases">
        <title>Genomic Encyclopedia of Type Strains, Phase IV (KMG-IV): sequencing the most valuable type-strain genomes for metagenomic binning, comparative biology and taxonomic classification.</title>
        <authorList>
            <person name="Goeker M."/>
        </authorList>
    </citation>
    <scope>NUCLEOTIDE SEQUENCE [LARGE SCALE GENOMIC DNA]</scope>
    <source>
        <strain evidence="13 14">DSM 25520</strain>
    </source>
</reference>
<feature type="binding site" evidence="11">
    <location>
        <position position="109"/>
    </location>
    <ligand>
        <name>substrate</name>
    </ligand>
</feature>
<dbReference type="GO" id="GO:0009423">
    <property type="term" value="P:chorismate biosynthetic process"/>
    <property type="evidence" value="ECO:0007669"/>
    <property type="project" value="UniProtKB-UniRule"/>
</dbReference>
<dbReference type="InterPro" id="IPR000623">
    <property type="entry name" value="Shikimate_kinase/TSH1"/>
</dbReference>
<feature type="binding site" evidence="11">
    <location>
        <position position="45"/>
    </location>
    <ligand>
        <name>Mg(2+)</name>
        <dbReference type="ChEBI" id="CHEBI:18420"/>
    </ligand>
</feature>
<evidence type="ECO:0000256" key="12">
    <source>
        <dbReference type="SAM" id="MobiDB-lite"/>
    </source>
</evidence>
<evidence type="ECO:0000256" key="3">
    <source>
        <dbReference type="ARBA" id="ARBA00012154"/>
    </source>
</evidence>
<comment type="caution">
    <text evidence="11">Lacks conserved residue(s) required for the propagation of feature annotation.</text>
</comment>
<evidence type="ECO:0000256" key="1">
    <source>
        <dbReference type="ARBA" id="ARBA00004842"/>
    </source>
</evidence>
<keyword evidence="5 11" id="KW-0808">Transferase</keyword>
<dbReference type="InterPro" id="IPR027417">
    <property type="entry name" value="P-loop_NTPase"/>
</dbReference>
<dbReference type="Proteomes" id="UP000253628">
    <property type="component" value="Unassembled WGS sequence"/>
</dbReference>
<keyword evidence="14" id="KW-1185">Reference proteome</keyword>
<dbReference type="UniPathway" id="UPA00053">
    <property type="reaction ID" value="UER00088"/>
</dbReference>
<dbReference type="AlphaFoldDB" id="A0A366HGT2"/>